<dbReference type="SUPFAM" id="SSF89733">
    <property type="entry name" value="L-sulfolactate dehydrogenase-like"/>
    <property type="match status" value="1"/>
</dbReference>
<dbReference type="OrthoDB" id="7881616at2759"/>
<keyword evidence="2" id="KW-0560">Oxidoreductase</keyword>
<evidence type="ECO:0000256" key="2">
    <source>
        <dbReference type="ARBA" id="ARBA00023002"/>
    </source>
</evidence>
<dbReference type="Gene3D" id="3.30.1370.60">
    <property type="entry name" value="Hypothetical oxidoreductase yiak, domain 2"/>
    <property type="match status" value="1"/>
</dbReference>
<dbReference type="AlphaFoldDB" id="A0A0D8Y147"/>
<comment type="similarity">
    <text evidence="1">Belongs to the LDH2/MDH2 oxidoreductase family.</text>
</comment>
<dbReference type="InterPro" id="IPR043143">
    <property type="entry name" value="Mal/L-sulf/L-lact_DH-like_NADP"/>
</dbReference>
<organism evidence="3 4">
    <name type="scientific">Dictyocaulus viviparus</name>
    <name type="common">Bovine lungworm</name>
    <dbReference type="NCBI Taxonomy" id="29172"/>
    <lineage>
        <taxon>Eukaryota</taxon>
        <taxon>Metazoa</taxon>
        <taxon>Ecdysozoa</taxon>
        <taxon>Nematoda</taxon>
        <taxon>Chromadorea</taxon>
        <taxon>Rhabditida</taxon>
        <taxon>Rhabditina</taxon>
        <taxon>Rhabditomorpha</taxon>
        <taxon>Strongyloidea</taxon>
        <taxon>Metastrongylidae</taxon>
        <taxon>Dictyocaulus</taxon>
    </lineage>
</organism>
<dbReference type="Pfam" id="PF02615">
    <property type="entry name" value="Ldh_2"/>
    <property type="match status" value="1"/>
</dbReference>
<dbReference type="PANTHER" id="PTHR11091">
    <property type="entry name" value="OXIDOREDUCTASE-RELATED"/>
    <property type="match status" value="1"/>
</dbReference>
<dbReference type="PANTHER" id="PTHR11091:SF0">
    <property type="entry name" value="MALATE DEHYDROGENASE"/>
    <property type="match status" value="1"/>
</dbReference>
<dbReference type="InterPro" id="IPR003767">
    <property type="entry name" value="Malate/L-lactate_DH-like"/>
</dbReference>
<gene>
    <name evidence="3" type="ORF">DICVIV_03426</name>
</gene>
<keyword evidence="4" id="KW-1185">Reference proteome</keyword>
<evidence type="ECO:0000256" key="1">
    <source>
        <dbReference type="ARBA" id="ARBA00006056"/>
    </source>
</evidence>
<dbReference type="GO" id="GO:0016491">
    <property type="term" value="F:oxidoreductase activity"/>
    <property type="evidence" value="ECO:0007669"/>
    <property type="project" value="UniProtKB-KW"/>
</dbReference>
<accession>A0A0D8Y147</accession>
<sequence>MLRLQIEIAKRCGERVPETWGVDGGGRVSTNPEAILDGGGLLPLGGSELTGGYKGYGLGALVEIFCGILAGAHWGPHIRKWMSAVVEADLGQCFIAVDPEAFAPGFHERLQEFINTMRNLPQVDADHGLNVEVAGDKEKKHIKVVEQLGGIPYHPNQIANAEKLAEKFNVKKLEIIKEVKEV</sequence>
<dbReference type="EMBL" id="KN716206">
    <property type="protein sequence ID" value="KJH50415.1"/>
    <property type="molecule type" value="Genomic_DNA"/>
</dbReference>
<reference evidence="4" key="2">
    <citation type="journal article" date="2016" name="Sci. Rep.">
        <title>Dictyocaulus viviparus genome, variome and transcriptome elucidate lungworm biology and support future intervention.</title>
        <authorList>
            <person name="McNulty S.N."/>
            <person name="Strube C."/>
            <person name="Rosa B.A."/>
            <person name="Martin J.C."/>
            <person name="Tyagi R."/>
            <person name="Choi Y.J."/>
            <person name="Wang Q."/>
            <person name="Hallsworth Pepin K."/>
            <person name="Zhang X."/>
            <person name="Ozersky P."/>
            <person name="Wilson R.K."/>
            <person name="Sternberg P.W."/>
            <person name="Gasser R.B."/>
            <person name="Mitreva M."/>
        </authorList>
    </citation>
    <scope>NUCLEOTIDE SEQUENCE [LARGE SCALE GENOMIC DNA]</scope>
    <source>
        <strain evidence="4">HannoverDv2000</strain>
    </source>
</reference>
<reference evidence="3 4" key="1">
    <citation type="submission" date="2013-11" db="EMBL/GenBank/DDBJ databases">
        <title>Draft genome of the bovine lungworm Dictyocaulus viviparus.</title>
        <authorList>
            <person name="Mitreva M."/>
        </authorList>
    </citation>
    <scope>NUCLEOTIDE SEQUENCE [LARGE SCALE GENOMIC DNA]</scope>
    <source>
        <strain evidence="3 4">HannoverDv2000</strain>
    </source>
</reference>
<evidence type="ECO:0000313" key="4">
    <source>
        <dbReference type="Proteomes" id="UP000053766"/>
    </source>
</evidence>
<dbReference type="Proteomes" id="UP000053766">
    <property type="component" value="Unassembled WGS sequence"/>
</dbReference>
<evidence type="ECO:0000313" key="3">
    <source>
        <dbReference type="EMBL" id="KJH50415.1"/>
    </source>
</evidence>
<protein>
    <submittedName>
        <fullName evidence="3">Malate/L-lactate dehydrogenase</fullName>
    </submittedName>
</protein>
<name>A0A0D8Y147_DICVI</name>
<proteinExistence type="inferred from homology"/>
<dbReference type="STRING" id="29172.A0A0D8Y147"/>
<dbReference type="InterPro" id="IPR036111">
    <property type="entry name" value="Mal/L-sulfo/L-lacto_DH-like_sf"/>
</dbReference>